<dbReference type="AlphaFoldDB" id="A0A8T0HNB0"/>
<reference evidence="2" key="1">
    <citation type="submission" date="2020-06" db="EMBL/GenBank/DDBJ databases">
        <title>WGS assembly of Ceratodon purpureus strain R40.</title>
        <authorList>
            <person name="Carey S.B."/>
            <person name="Jenkins J."/>
            <person name="Shu S."/>
            <person name="Lovell J.T."/>
            <person name="Sreedasyam A."/>
            <person name="Maumus F."/>
            <person name="Tiley G.P."/>
            <person name="Fernandez-Pozo N."/>
            <person name="Barry K."/>
            <person name="Chen C."/>
            <person name="Wang M."/>
            <person name="Lipzen A."/>
            <person name="Daum C."/>
            <person name="Saski C.A."/>
            <person name="Payton A.C."/>
            <person name="Mcbreen J.C."/>
            <person name="Conrad R.E."/>
            <person name="Kollar L.M."/>
            <person name="Olsson S."/>
            <person name="Huttunen S."/>
            <person name="Landis J.B."/>
            <person name="Wickett N.J."/>
            <person name="Johnson M.G."/>
            <person name="Rensing S.A."/>
            <person name="Grimwood J."/>
            <person name="Schmutz J."/>
            <person name="Mcdaniel S.F."/>
        </authorList>
    </citation>
    <scope>NUCLEOTIDE SEQUENCE</scope>
    <source>
        <strain evidence="2">R40</strain>
    </source>
</reference>
<accession>A0A8T0HNB0</accession>
<evidence type="ECO:0000313" key="3">
    <source>
        <dbReference type="Proteomes" id="UP000822688"/>
    </source>
</evidence>
<organism evidence="2 3">
    <name type="scientific">Ceratodon purpureus</name>
    <name type="common">Fire moss</name>
    <name type="synonym">Dicranum purpureum</name>
    <dbReference type="NCBI Taxonomy" id="3225"/>
    <lineage>
        <taxon>Eukaryota</taxon>
        <taxon>Viridiplantae</taxon>
        <taxon>Streptophyta</taxon>
        <taxon>Embryophyta</taxon>
        <taxon>Bryophyta</taxon>
        <taxon>Bryophytina</taxon>
        <taxon>Bryopsida</taxon>
        <taxon>Dicranidae</taxon>
        <taxon>Pseudoditrichales</taxon>
        <taxon>Ditrichaceae</taxon>
        <taxon>Ceratodon</taxon>
    </lineage>
</organism>
<comment type="caution">
    <text evidence="2">The sequence shown here is derived from an EMBL/GenBank/DDBJ whole genome shotgun (WGS) entry which is preliminary data.</text>
</comment>
<gene>
    <name evidence="2" type="ORF">KC19_VG078900</name>
</gene>
<keyword evidence="3" id="KW-1185">Reference proteome</keyword>
<protein>
    <submittedName>
        <fullName evidence="2">Uncharacterized protein</fullName>
    </submittedName>
</protein>
<dbReference type="Proteomes" id="UP000822688">
    <property type="component" value="Chromosome V"/>
</dbReference>
<evidence type="ECO:0000256" key="1">
    <source>
        <dbReference type="SAM" id="SignalP"/>
    </source>
</evidence>
<feature type="chain" id="PRO_5035726561" evidence="1">
    <location>
        <begin position="18"/>
        <end position="132"/>
    </location>
</feature>
<dbReference type="EMBL" id="CM026426">
    <property type="protein sequence ID" value="KAG0572245.1"/>
    <property type="molecule type" value="Genomic_DNA"/>
</dbReference>
<keyword evidence="1" id="KW-0732">Signal</keyword>
<evidence type="ECO:0000313" key="2">
    <source>
        <dbReference type="EMBL" id="KAG0572245.1"/>
    </source>
</evidence>
<feature type="signal peptide" evidence="1">
    <location>
        <begin position="1"/>
        <end position="17"/>
    </location>
</feature>
<sequence length="132" mass="14551">MVCALVVMFSAISLYNGSFFGNWINKSVVEETFDPTASGWAANLAACIRGESGRGREVVGDDVKAVKDEVEEEVEEKEKVAGEKDAFAEKLEGNDDVLMKARPRTERRNRFLVIVLVPSLHMSLICPSEPDS</sequence>
<name>A0A8T0HNB0_CERPU</name>
<proteinExistence type="predicted"/>